<evidence type="ECO:0000313" key="3">
    <source>
        <dbReference type="Proteomes" id="UP000241193"/>
    </source>
</evidence>
<feature type="signal peptide" evidence="1">
    <location>
        <begin position="1"/>
        <end position="22"/>
    </location>
</feature>
<keyword evidence="3" id="KW-1185">Reference proteome</keyword>
<organism evidence="2 3">
    <name type="scientific">Pseudothauera lacus</name>
    <dbReference type="NCBI Taxonomy" id="2136175"/>
    <lineage>
        <taxon>Bacteria</taxon>
        <taxon>Pseudomonadati</taxon>
        <taxon>Pseudomonadota</taxon>
        <taxon>Betaproteobacteria</taxon>
        <taxon>Rhodocyclales</taxon>
        <taxon>Zoogloeaceae</taxon>
        <taxon>Pseudothauera</taxon>
    </lineage>
</organism>
<dbReference type="OrthoDB" id="5508986at2"/>
<dbReference type="Proteomes" id="UP000241193">
    <property type="component" value="Unassembled WGS sequence"/>
</dbReference>
<proteinExistence type="predicted"/>
<keyword evidence="1" id="KW-0732">Signal</keyword>
<name>A0A2T4IB69_9RHOO</name>
<reference evidence="2 3" key="2">
    <citation type="submission" date="2018-04" db="EMBL/GenBank/DDBJ databases">
        <title>Thauera lacus sp. nov., isolated from an saline lake in Inner Mongolia, China.</title>
        <authorList>
            <person name="Liang Q.-Y."/>
        </authorList>
    </citation>
    <scope>NUCLEOTIDE SEQUENCE [LARGE SCALE GENOMIC DNA]</scope>
    <source>
        <strain evidence="2 3">D20</strain>
    </source>
</reference>
<accession>A0A2T4IB69</accession>
<sequence length="148" mass="15744">MFKRTLLAALAVPALLSTPAHAGPHGDDLARCLVESTSTDDRVALVRWMFTAVAAHPAVASIASVTEAEREAANKATGEQFVRLLTESCLDKARAALRYEGPAALQQGFQVLGQVAAGELFTHPNVAQAMAGLQKHTDASKLELLRQQ</sequence>
<dbReference type="EMBL" id="PZKC01000021">
    <property type="protein sequence ID" value="PTD95037.1"/>
    <property type="molecule type" value="Genomic_DNA"/>
</dbReference>
<protein>
    <submittedName>
        <fullName evidence="2">Uncharacterized protein</fullName>
    </submittedName>
</protein>
<feature type="chain" id="PRO_5015716203" evidence="1">
    <location>
        <begin position="23"/>
        <end position="148"/>
    </location>
</feature>
<dbReference type="AlphaFoldDB" id="A0A2T4IB69"/>
<reference evidence="2 3" key="1">
    <citation type="submission" date="2018-03" db="EMBL/GenBank/DDBJ databases">
        <authorList>
            <person name="Keele B.F."/>
        </authorList>
    </citation>
    <scope>NUCLEOTIDE SEQUENCE [LARGE SCALE GENOMIC DNA]</scope>
    <source>
        <strain evidence="2 3">D20</strain>
    </source>
</reference>
<gene>
    <name evidence="2" type="ORF">C8261_16485</name>
</gene>
<evidence type="ECO:0000313" key="2">
    <source>
        <dbReference type="EMBL" id="PTD95037.1"/>
    </source>
</evidence>
<dbReference type="RefSeq" id="WP_107494829.1">
    <property type="nucleotide sequence ID" value="NZ_PZKC01000021.1"/>
</dbReference>
<evidence type="ECO:0000256" key="1">
    <source>
        <dbReference type="SAM" id="SignalP"/>
    </source>
</evidence>
<comment type="caution">
    <text evidence="2">The sequence shown here is derived from an EMBL/GenBank/DDBJ whole genome shotgun (WGS) entry which is preliminary data.</text>
</comment>